<dbReference type="EMBL" id="OV651813">
    <property type="protein sequence ID" value="CAH1099388.1"/>
    <property type="molecule type" value="Genomic_DNA"/>
</dbReference>
<dbReference type="OrthoDB" id="6783860at2759"/>
<proteinExistence type="predicted"/>
<keyword evidence="2" id="KW-1185">Reference proteome</keyword>
<name>A0A9P0CG02_9CUCU</name>
<evidence type="ECO:0000313" key="1">
    <source>
        <dbReference type="EMBL" id="CAH1099388.1"/>
    </source>
</evidence>
<dbReference type="Proteomes" id="UP001153636">
    <property type="component" value="Chromosome 1"/>
</dbReference>
<sequence>MEKGNAARFKNKSLEDIEIDMEEIDELDEVNVNNIQQDELSNNTFLDSRMQWTSVQKNALRTFFNKQISTKKDAKKGECEAFITKHPSIAGIGWLKVKTFVFNEYRLK</sequence>
<protein>
    <submittedName>
        <fullName evidence="1">Uncharacterized protein</fullName>
    </submittedName>
</protein>
<gene>
    <name evidence="1" type="ORF">PSYICH_LOCUS151</name>
</gene>
<dbReference type="AlphaFoldDB" id="A0A9P0CG02"/>
<evidence type="ECO:0000313" key="2">
    <source>
        <dbReference type="Proteomes" id="UP001153636"/>
    </source>
</evidence>
<reference evidence="1" key="1">
    <citation type="submission" date="2022-01" db="EMBL/GenBank/DDBJ databases">
        <authorList>
            <person name="King R."/>
        </authorList>
    </citation>
    <scope>NUCLEOTIDE SEQUENCE</scope>
</reference>
<accession>A0A9P0CG02</accession>
<organism evidence="1 2">
    <name type="scientific">Psylliodes chrysocephalus</name>
    <dbReference type="NCBI Taxonomy" id="3402493"/>
    <lineage>
        <taxon>Eukaryota</taxon>
        <taxon>Metazoa</taxon>
        <taxon>Ecdysozoa</taxon>
        <taxon>Arthropoda</taxon>
        <taxon>Hexapoda</taxon>
        <taxon>Insecta</taxon>
        <taxon>Pterygota</taxon>
        <taxon>Neoptera</taxon>
        <taxon>Endopterygota</taxon>
        <taxon>Coleoptera</taxon>
        <taxon>Polyphaga</taxon>
        <taxon>Cucujiformia</taxon>
        <taxon>Chrysomeloidea</taxon>
        <taxon>Chrysomelidae</taxon>
        <taxon>Galerucinae</taxon>
        <taxon>Alticini</taxon>
        <taxon>Psylliodes</taxon>
    </lineage>
</organism>